<evidence type="ECO:0000313" key="2">
    <source>
        <dbReference type="EMBL" id="ASG67462.1"/>
    </source>
</evidence>
<keyword evidence="1" id="KW-1133">Transmembrane helix</keyword>
<reference evidence="2 3" key="1">
    <citation type="submission" date="2017-06" db="EMBL/GenBank/DDBJ databases">
        <title>Complete genome of Francisella halioticida.</title>
        <authorList>
            <person name="Sjodin A."/>
        </authorList>
    </citation>
    <scope>NUCLEOTIDE SEQUENCE [LARGE SCALE GENOMIC DNA]</scope>
    <source>
        <strain evidence="2 3">DSM 23729</strain>
    </source>
</reference>
<organism evidence="2 3">
    <name type="scientific">Francisella halioticida</name>
    <dbReference type="NCBI Taxonomy" id="549298"/>
    <lineage>
        <taxon>Bacteria</taxon>
        <taxon>Pseudomonadati</taxon>
        <taxon>Pseudomonadota</taxon>
        <taxon>Gammaproteobacteria</taxon>
        <taxon>Thiotrichales</taxon>
        <taxon>Francisellaceae</taxon>
        <taxon>Francisella</taxon>
    </lineage>
</organism>
<keyword evidence="3" id="KW-1185">Reference proteome</keyword>
<feature type="transmembrane region" description="Helical" evidence="1">
    <location>
        <begin position="120"/>
        <end position="140"/>
    </location>
</feature>
<gene>
    <name evidence="2" type="ORF">CDV26_02770</name>
</gene>
<feature type="transmembrane region" description="Helical" evidence="1">
    <location>
        <begin position="146"/>
        <end position="167"/>
    </location>
</feature>
<evidence type="ECO:0000256" key="1">
    <source>
        <dbReference type="SAM" id="Phobius"/>
    </source>
</evidence>
<keyword evidence="1" id="KW-0472">Membrane</keyword>
<feature type="transmembrane region" description="Helical" evidence="1">
    <location>
        <begin position="28"/>
        <end position="47"/>
    </location>
</feature>
<feature type="transmembrane region" description="Helical" evidence="1">
    <location>
        <begin position="56"/>
        <end position="75"/>
    </location>
</feature>
<feature type="transmembrane region" description="Helical" evidence="1">
    <location>
        <begin position="81"/>
        <end position="100"/>
    </location>
</feature>
<sequence length="171" mass="19175">MLSQGATQTIIFFEAFIFLQSKSYNTSFVLTSYAIIGASQVIGRVVISRYNYLSSHYINLIANVLIFIGSLLYFISIYLNIYILPIFSIVFGMGLGISTISKPLLISDIFEHNFSFYNGFYSLVLNLSRVIIPILIMFHIISFSLIYLLCTGLVLTCIGLACSYLILIGNK</sequence>
<accession>A0ABM6LXR5</accession>
<protein>
    <recommendedName>
        <fullName evidence="4">MFS transporter</fullName>
    </recommendedName>
</protein>
<keyword evidence="1" id="KW-0812">Transmembrane</keyword>
<dbReference type="SUPFAM" id="SSF103473">
    <property type="entry name" value="MFS general substrate transporter"/>
    <property type="match status" value="1"/>
</dbReference>
<dbReference type="EMBL" id="CP022132">
    <property type="protein sequence ID" value="ASG67462.1"/>
    <property type="molecule type" value="Genomic_DNA"/>
</dbReference>
<evidence type="ECO:0000313" key="3">
    <source>
        <dbReference type="Proteomes" id="UP000249910"/>
    </source>
</evidence>
<proteinExistence type="predicted"/>
<dbReference type="InterPro" id="IPR036259">
    <property type="entry name" value="MFS_trans_sf"/>
</dbReference>
<name>A0ABM6LXR5_9GAMM</name>
<evidence type="ECO:0008006" key="4">
    <source>
        <dbReference type="Google" id="ProtNLM"/>
    </source>
</evidence>
<dbReference type="Proteomes" id="UP000249910">
    <property type="component" value="Chromosome"/>
</dbReference>